<evidence type="ECO:0000313" key="8">
    <source>
        <dbReference type="EMBL" id="OWK06766.1"/>
    </source>
</evidence>
<dbReference type="InterPro" id="IPR027031">
    <property type="entry name" value="Gly-tRNA_synthase/POLG2"/>
</dbReference>
<evidence type="ECO:0000256" key="6">
    <source>
        <dbReference type="ARBA" id="ARBA00022917"/>
    </source>
</evidence>
<dbReference type="Proteomes" id="UP000242450">
    <property type="component" value="Chromosome 18"/>
</dbReference>
<dbReference type="OrthoDB" id="57698at2759"/>
<dbReference type="GO" id="GO:0005739">
    <property type="term" value="C:mitochondrion"/>
    <property type="evidence" value="ECO:0007669"/>
    <property type="project" value="TreeGrafter"/>
</dbReference>
<dbReference type="Gene3D" id="3.30.720.200">
    <property type="match status" value="1"/>
</dbReference>
<comment type="caution">
    <text evidence="8">The sequence shown here is derived from an EMBL/GenBank/DDBJ whole genome shotgun (WGS) entry which is preliminary data.</text>
</comment>
<keyword evidence="2" id="KW-0963">Cytoplasm</keyword>
<dbReference type="PANTHER" id="PTHR10745:SF0">
    <property type="entry name" value="GLYCINE--TRNA LIGASE"/>
    <property type="match status" value="1"/>
</dbReference>
<proteinExistence type="predicted"/>
<dbReference type="FunFam" id="3.30.720.200:FF:000001">
    <property type="entry name" value="Glycine--tRNA ligase 2"/>
    <property type="match status" value="1"/>
</dbReference>
<dbReference type="EMBL" id="MKHE01000018">
    <property type="protein sequence ID" value="OWK06766.1"/>
    <property type="molecule type" value="Genomic_DNA"/>
</dbReference>
<keyword evidence="7" id="KW-0030">Aminoacyl-tRNA synthetase</keyword>
<evidence type="ECO:0000256" key="3">
    <source>
        <dbReference type="ARBA" id="ARBA00022598"/>
    </source>
</evidence>
<comment type="subcellular location">
    <subcellularLocation>
        <location evidence="1">Cytoplasm</location>
    </subcellularLocation>
</comment>
<keyword evidence="4" id="KW-0547">Nucleotide-binding</keyword>
<keyword evidence="6" id="KW-0648">Protein biosynthesis</keyword>
<dbReference type="GO" id="GO:0004820">
    <property type="term" value="F:glycine-tRNA ligase activity"/>
    <property type="evidence" value="ECO:0007669"/>
    <property type="project" value="TreeGrafter"/>
</dbReference>
<feature type="non-terminal residue" evidence="8">
    <location>
        <position position="1"/>
    </location>
</feature>
<evidence type="ECO:0000256" key="7">
    <source>
        <dbReference type="ARBA" id="ARBA00023146"/>
    </source>
</evidence>
<accession>A0A212CL44</accession>
<keyword evidence="3" id="KW-0436">Ligase</keyword>
<evidence type="ECO:0000256" key="4">
    <source>
        <dbReference type="ARBA" id="ARBA00022741"/>
    </source>
</evidence>
<feature type="non-terminal residue" evidence="8">
    <location>
        <position position="70"/>
    </location>
</feature>
<evidence type="ECO:0000256" key="5">
    <source>
        <dbReference type="ARBA" id="ARBA00022840"/>
    </source>
</evidence>
<dbReference type="GO" id="GO:0005524">
    <property type="term" value="F:ATP binding"/>
    <property type="evidence" value="ECO:0007669"/>
    <property type="project" value="UniProtKB-KW"/>
</dbReference>
<organism evidence="8 9">
    <name type="scientific">Cervus elaphus hippelaphus</name>
    <name type="common">European red deer</name>
    <dbReference type="NCBI Taxonomy" id="46360"/>
    <lineage>
        <taxon>Eukaryota</taxon>
        <taxon>Metazoa</taxon>
        <taxon>Chordata</taxon>
        <taxon>Craniata</taxon>
        <taxon>Vertebrata</taxon>
        <taxon>Euteleostomi</taxon>
        <taxon>Mammalia</taxon>
        <taxon>Eutheria</taxon>
        <taxon>Laurasiatheria</taxon>
        <taxon>Artiodactyla</taxon>
        <taxon>Ruminantia</taxon>
        <taxon>Pecora</taxon>
        <taxon>Cervidae</taxon>
        <taxon>Cervinae</taxon>
        <taxon>Cervus</taxon>
    </lineage>
</organism>
<keyword evidence="5" id="KW-0067">ATP-binding</keyword>
<evidence type="ECO:0000256" key="2">
    <source>
        <dbReference type="ARBA" id="ARBA00022490"/>
    </source>
</evidence>
<protein>
    <submittedName>
        <fullName evidence="8">GARS</fullName>
    </submittedName>
</protein>
<dbReference type="AlphaFoldDB" id="A0A212CL44"/>
<sequence>FEPNKGAIGKAYKKDAKLVMEYLAICDECYITEMEKLLSEKGEFTVETEGKTFQLTKDMVNVKRFQKTLH</sequence>
<reference evidence="8 9" key="1">
    <citation type="journal article" date="2018" name="Mol. Genet. Genomics">
        <title>The red deer Cervus elaphus genome CerEla1.0: sequencing, annotating, genes, and chromosomes.</title>
        <authorList>
            <person name="Bana N.A."/>
            <person name="Nyiri A."/>
            <person name="Nagy J."/>
            <person name="Frank K."/>
            <person name="Nagy T."/>
            <person name="Steger V."/>
            <person name="Schiller M."/>
            <person name="Lakatos P."/>
            <person name="Sugar L."/>
            <person name="Horn P."/>
            <person name="Barta E."/>
            <person name="Orosz L."/>
        </authorList>
    </citation>
    <scope>NUCLEOTIDE SEQUENCE [LARGE SCALE GENOMIC DNA]</scope>
    <source>
        <strain evidence="8">Hungarian</strain>
    </source>
</reference>
<gene>
    <name evidence="8" type="ORF">Celaphus_00012078</name>
</gene>
<evidence type="ECO:0000313" key="9">
    <source>
        <dbReference type="Proteomes" id="UP000242450"/>
    </source>
</evidence>
<dbReference type="GO" id="GO:0070150">
    <property type="term" value="P:mitochondrial glycyl-tRNA aminoacylation"/>
    <property type="evidence" value="ECO:0007669"/>
    <property type="project" value="TreeGrafter"/>
</dbReference>
<name>A0A212CL44_CEREH</name>
<keyword evidence="9" id="KW-1185">Reference proteome</keyword>
<evidence type="ECO:0000256" key="1">
    <source>
        <dbReference type="ARBA" id="ARBA00004496"/>
    </source>
</evidence>
<dbReference type="PANTHER" id="PTHR10745">
    <property type="entry name" value="GLYCYL-TRNA SYNTHETASE/DNA POLYMERASE SUBUNIT GAMMA-2"/>
    <property type="match status" value="1"/>
</dbReference>